<feature type="region of interest" description="Disordered" evidence="1">
    <location>
        <begin position="1658"/>
        <end position="1706"/>
    </location>
</feature>
<feature type="region of interest" description="Disordered" evidence="1">
    <location>
        <begin position="1"/>
        <end position="132"/>
    </location>
</feature>
<feature type="compositionally biased region" description="Acidic residues" evidence="1">
    <location>
        <begin position="1665"/>
        <end position="1696"/>
    </location>
</feature>
<feature type="region of interest" description="Disordered" evidence="1">
    <location>
        <begin position="1732"/>
        <end position="1752"/>
    </location>
</feature>
<evidence type="ECO:0000259" key="2">
    <source>
        <dbReference type="PROSITE" id="PS51425"/>
    </source>
</evidence>
<dbReference type="SUPFAM" id="SSF48371">
    <property type="entry name" value="ARM repeat"/>
    <property type="match status" value="2"/>
</dbReference>
<dbReference type="PANTHER" id="PTHR11199:SF0">
    <property type="entry name" value="LD34181P-RELATED"/>
    <property type="match status" value="1"/>
</dbReference>
<dbReference type="Proteomes" id="UP000308768">
    <property type="component" value="Unassembled WGS sequence"/>
</dbReference>
<name>A0A4V5NGD0_9PEZI</name>
<dbReference type="OrthoDB" id="498590at2759"/>
<dbReference type="GO" id="GO:0003682">
    <property type="term" value="F:chromatin binding"/>
    <property type="evidence" value="ECO:0007669"/>
    <property type="project" value="TreeGrafter"/>
</dbReference>
<dbReference type="InterPro" id="IPR013721">
    <property type="entry name" value="STAG"/>
</dbReference>
<feature type="compositionally biased region" description="Acidic residues" evidence="1">
    <location>
        <begin position="47"/>
        <end position="72"/>
    </location>
</feature>
<feature type="compositionally biased region" description="Acidic residues" evidence="1">
    <location>
        <begin position="1126"/>
        <end position="1137"/>
    </location>
</feature>
<feature type="compositionally biased region" description="Acidic residues" evidence="1">
    <location>
        <begin position="1146"/>
        <end position="1155"/>
    </location>
</feature>
<gene>
    <name evidence="3" type="ORF">B0A49_06570</name>
</gene>
<feature type="domain" description="SCD" evidence="2">
    <location>
        <begin position="351"/>
        <end position="436"/>
    </location>
</feature>
<feature type="region of interest" description="Disordered" evidence="1">
    <location>
        <begin position="816"/>
        <end position="839"/>
    </location>
</feature>
<feature type="region of interest" description="Disordered" evidence="1">
    <location>
        <begin position="1769"/>
        <end position="1858"/>
    </location>
</feature>
<dbReference type="GO" id="GO:0007062">
    <property type="term" value="P:sister chromatid cohesion"/>
    <property type="evidence" value="ECO:0007669"/>
    <property type="project" value="UniProtKB-ARBA"/>
</dbReference>
<dbReference type="PANTHER" id="PTHR11199">
    <property type="entry name" value="STROMAL ANTIGEN"/>
    <property type="match status" value="1"/>
</dbReference>
<feature type="region of interest" description="Disordered" evidence="1">
    <location>
        <begin position="1102"/>
        <end position="1192"/>
    </location>
</feature>
<dbReference type="InterPro" id="IPR056396">
    <property type="entry name" value="HEAT_SCC3-SA"/>
</dbReference>
<feature type="compositionally biased region" description="Acidic residues" evidence="1">
    <location>
        <begin position="1794"/>
        <end position="1805"/>
    </location>
</feature>
<feature type="compositionally biased region" description="Low complexity" evidence="1">
    <location>
        <begin position="1732"/>
        <end position="1741"/>
    </location>
</feature>
<dbReference type="InterPro" id="IPR016024">
    <property type="entry name" value="ARM-type_fold"/>
</dbReference>
<evidence type="ECO:0000256" key="1">
    <source>
        <dbReference type="SAM" id="MobiDB-lite"/>
    </source>
</evidence>
<dbReference type="InterPro" id="IPR011989">
    <property type="entry name" value="ARM-like"/>
</dbReference>
<feature type="compositionally biased region" description="Basic residues" evidence="1">
    <location>
        <begin position="76"/>
        <end position="96"/>
    </location>
</feature>
<feature type="compositionally biased region" description="Low complexity" evidence="1">
    <location>
        <begin position="1697"/>
        <end position="1706"/>
    </location>
</feature>
<evidence type="ECO:0000313" key="3">
    <source>
        <dbReference type="EMBL" id="TKA74499.1"/>
    </source>
</evidence>
<evidence type="ECO:0000313" key="4">
    <source>
        <dbReference type="Proteomes" id="UP000308768"/>
    </source>
</evidence>
<accession>A0A4V5NGD0</accession>
<dbReference type="InterPro" id="IPR039662">
    <property type="entry name" value="Cohesin_Scc3/SA"/>
</dbReference>
<sequence>MASSSELSDVEVPDGASRRKSGRVVKQPDRLTRSSPLGAAKRKRADQDDEDVDTADDASEDELSEGEPDEEELREKRRKASKAKKPPRKPAAKKPKTNGAIASLAIRPASGRPRTATRKPKKPRKTKPLQDDAAQEVGGLYAEVFAGGEDMDSVADAWVQRFAEDEPEAIADLVNFVLRCSGYQKTIDEHDVEDQEGVTGKLADMQDEYQAQNVTEYPLIAKGKGAAAFKTSLAGFFDSLVKNIAKSGLLFDRIELMENIEIWVSTMSSAQSRPFRHTATIVSLAIVSALCQVGREMAENIAKTLRQIETEQKKARVNKGRINALEDKVKETRTRQDLLDSMIKDWVDTVFVHRYRDVDPRIRVDCVQALGDWIMTYPEKFFDGNHLRYIGWVLSDTNATTRLEAVKQLQELFADKDKLGGLKTFTERFRGRMVEMSTRDAEAHVRASAVELLDLLREAGLLEPDDIDSVGRLIFDSEPRVRKAVVGFFTQNINDLYESKIEEFGGQDAVDEAFPPNEEDADSEGPGLAWLRIKCLVEALQAYDSENQELPSQIERRTGSSGDFLLAFDTESRISLAAEAMYDQVPQLKDWEVLAGYLLFDHSQSTEDGAAGSIETLLRKECKLSDKEEIILLEVLNATVRLNMKHAVESRTDKRSKKTKKQKEDILQLQETAARHLAVFIPQLLKKFGATPEAATAVLRLEPFLNLEVFQELRQDSSAYSALLDDINKQFLTHGSEDVLHEASLALLHAKTYEELGEITEGKVQNLWEDTIDTLYSLTRGKDVTVRGSFSNAVLTAVTNTVLRIANLASISDCTEPLETAPSTSSRPNRKSQETSTSDAVSILTDIVKRGIPSADIMPEVNSREDHLVSSAARSLQFYFMWRVRSLQEAITAGRAIPFADLKRLAERRDAFVAALSAVIKARQAPADLCLAVAGTLLDLHALFATLRTLRAKQGQSEDYLALVQEVPPDVQAALRRILASAEKAFARKTKRSLETAAEDDDPADTDEDPASDPADSDDEESDDEDADGAAAKREQRMQAALVAEQRLCELASKLVLGILGGALDGGDDSTAGPMRKRLERNKTRLGPNYKEVCAFLDAAKPKAKKGAKRGAAGPKTPTKSKEVVVEDEDEDDDDQNDDHAGTGGGEEEEGEGDEESLRARGLAVEAEEAEHQGAHETGAAEQEVEKDADSEGPGLAWLRIKCLVEALQAYDSENQELPSQIERRTGSSGDFLLAFDTESRISLAAEAMYDQVPQLKDWEVLAGYLLFDHSQSTEDGAAGSIETLLRKECKLSDKEEIILLEVLNATVRLNMKHGVESSTDKRSKKTKKQKEDLLQLQETAARHLAVFIPQLLKKFGATPEAATAVLRLEPFLNLEVFQELRQDSSAYSALLDDINKQFRTHGSEDVLHEASLALLHAKTYEELGEITEGKVQNLWEDTIDTFYSLTRGKDVTVRGSFSNAVLTAVTNTVLRIANLASISDCTEPLETAPSTSSRPNRKSQETSTSDAVSILTDIVKRGIPSADIMPEVNSREDHLVSSAARSLQFYFMWRMRSLQEAITAGRAIPFADLERLAERRDAFVAALSAVIKARQAPADLCLAVAGTLLDLHALFATLRTLRAKQGQSEDYLALVQEVPPDVQAALRRILASAEKAFARKTKRSLETAAEDDDPADTDDDPASDPADSDDEESDDEDADGAAAQREQRMQAALVAEQRLCELASKLVLGILAGALDGGDDSTAGPMRKRLESNKTRLGPNYKEVCAFLDAAKPKAKKGAKRGAAGPKTPTKSKEVVVEDEDEDDDDQNDDHAGTGGGEEEGEGDEEALRARGLAVEAEEAQHQGAHETGAAEQEVESVLGD</sequence>
<dbReference type="Pfam" id="PF21581">
    <property type="entry name" value="SCD"/>
    <property type="match status" value="1"/>
</dbReference>
<dbReference type="GO" id="GO:0000785">
    <property type="term" value="C:chromatin"/>
    <property type="evidence" value="ECO:0007669"/>
    <property type="project" value="TreeGrafter"/>
</dbReference>
<feature type="compositionally biased region" description="Acidic residues" evidence="1">
    <location>
        <begin position="997"/>
        <end position="1028"/>
    </location>
</feature>
<organism evidence="3 4">
    <name type="scientific">Cryomyces minteri</name>
    <dbReference type="NCBI Taxonomy" id="331657"/>
    <lineage>
        <taxon>Eukaryota</taxon>
        <taxon>Fungi</taxon>
        <taxon>Dikarya</taxon>
        <taxon>Ascomycota</taxon>
        <taxon>Pezizomycotina</taxon>
        <taxon>Dothideomycetes</taxon>
        <taxon>Dothideomycetes incertae sedis</taxon>
        <taxon>Cryomyces</taxon>
    </lineage>
</organism>
<dbReference type="PROSITE" id="PS51425">
    <property type="entry name" value="SCD"/>
    <property type="match status" value="1"/>
</dbReference>
<comment type="caution">
    <text evidence="3">The sequence shown here is derived from an EMBL/GenBank/DDBJ whole genome shotgun (WGS) entry which is preliminary data.</text>
</comment>
<dbReference type="GO" id="GO:0008278">
    <property type="term" value="C:cohesin complex"/>
    <property type="evidence" value="ECO:0007669"/>
    <property type="project" value="TreeGrafter"/>
</dbReference>
<reference evidence="3 4" key="1">
    <citation type="submission" date="2017-03" db="EMBL/GenBank/DDBJ databases">
        <title>Genomes of endolithic fungi from Antarctica.</title>
        <authorList>
            <person name="Coleine C."/>
            <person name="Masonjones S."/>
            <person name="Stajich J.E."/>
        </authorList>
    </citation>
    <scope>NUCLEOTIDE SEQUENCE [LARGE SCALE GENOMIC DNA]</scope>
    <source>
        <strain evidence="3 4">CCFEE 5187</strain>
    </source>
</reference>
<keyword evidence="4" id="KW-1185">Reference proteome</keyword>
<dbReference type="Pfam" id="PF08514">
    <property type="entry name" value="STAG"/>
    <property type="match status" value="1"/>
</dbReference>
<dbReference type="InterPro" id="IPR020839">
    <property type="entry name" value="SCD"/>
</dbReference>
<proteinExistence type="predicted"/>
<dbReference type="GO" id="GO:0005634">
    <property type="term" value="C:nucleus"/>
    <property type="evidence" value="ECO:0007669"/>
    <property type="project" value="TreeGrafter"/>
</dbReference>
<feature type="region of interest" description="Disordered" evidence="1">
    <location>
        <begin position="1484"/>
        <end position="1507"/>
    </location>
</feature>
<protein>
    <recommendedName>
        <fullName evidence="2">SCD domain-containing protein</fullName>
    </recommendedName>
</protein>
<feature type="compositionally biased region" description="Basic residues" evidence="1">
    <location>
        <begin position="115"/>
        <end position="127"/>
    </location>
</feature>
<dbReference type="STRING" id="331657.A0A4V5NGD0"/>
<dbReference type="Pfam" id="PF24571">
    <property type="entry name" value="HEAT_SCC3-SA"/>
    <property type="match status" value="2"/>
</dbReference>
<dbReference type="Gene3D" id="1.25.10.10">
    <property type="entry name" value="Leucine-rich Repeat Variant"/>
    <property type="match status" value="1"/>
</dbReference>
<dbReference type="EMBL" id="NAJN01000355">
    <property type="protein sequence ID" value="TKA74499.1"/>
    <property type="molecule type" value="Genomic_DNA"/>
</dbReference>
<feature type="region of interest" description="Disordered" evidence="1">
    <location>
        <begin position="990"/>
        <end position="1036"/>
    </location>
</feature>